<feature type="compositionally biased region" description="Polar residues" evidence="1">
    <location>
        <begin position="306"/>
        <end position="321"/>
    </location>
</feature>
<reference evidence="2 3" key="1">
    <citation type="submission" date="2024-02" db="EMBL/GenBank/DDBJ databases">
        <title>A draft genome for the cacao thread blight pathogen Marasmius crinis-equi.</title>
        <authorList>
            <person name="Cohen S.P."/>
            <person name="Baruah I.K."/>
            <person name="Amoako-Attah I."/>
            <person name="Bukari Y."/>
            <person name="Meinhardt L.W."/>
            <person name="Bailey B.A."/>
        </authorList>
    </citation>
    <scope>NUCLEOTIDE SEQUENCE [LARGE SCALE GENOMIC DNA]</scope>
    <source>
        <strain evidence="2 3">GH-76</strain>
    </source>
</reference>
<proteinExistence type="predicted"/>
<dbReference type="CDD" id="cd21037">
    <property type="entry name" value="MLKL_NTD"/>
    <property type="match status" value="1"/>
</dbReference>
<evidence type="ECO:0000256" key="1">
    <source>
        <dbReference type="SAM" id="MobiDB-lite"/>
    </source>
</evidence>
<gene>
    <name evidence="2" type="ORF">V5O48_012880</name>
</gene>
<evidence type="ECO:0000313" key="3">
    <source>
        <dbReference type="Proteomes" id="UP001465976"/>
    </source>
</evidence>
<keyword evidence="3" id="KW-1185">Reference proteome</keyword>
<feature type="compositionally biased region" description="Basic and acidic residues" evidence="1">
    <location>
        <begin position="281"/>
        <end position="294"/>
    </location>
</feature>
<dbReference type="InterPro" id="IPR059179">
    <property type="entry name" value="MLKL-like_MCAfunc"/>
</dbReference>
<protein>
    <submittedName>
        <fullName evidence="2">Uncharacterized protein</fullName>
    </submittedName>
</protein>
<sequence length="321" mass="34879">MSHTEQVNKEANAAGQDQSNVPAVASGVPVIVLQTLQDLARFARAPYLFDISSVALGILEAVQTFKGNNLEGFKKLGGDVRCGLVYAINTTCEGLVKNGKPLSKDLEGNLAQLSSSIKRAFVAKQLRRNRISRFLTYKFDSTAIQEYRNDLWKFLGVFRGIVSILLRVPRAQTHRIVQLESKNTTIHELVSRITEEQEADRTRGGTGREETNPGPQAQGVGGSSFQTSFPGFNSSASFSGSISVNNLDGDQHHSSNEQSSTINNSYSDTMNVSGMKKKVRGSREGTFDGPDDYHVAQQPKAPNHYSPGNGQNLNSSGIGLD</sequence>
<accession>A0ABR3F1N6</accession>
<name>A0ABR3F1N6_9AGAR</name>
<feature type="compositionally biased region" description="Basic and acidic residues" evidence="1">
    <location>
        <begin position="189"/>
        <end position="211"/>
    </location>
</feature>
<feature type="region of interest" description="Disordered" evidence="1">
    <location>
        <begin position="189"/>
        <end position="226"/>
    </location>
</feature>
<dbReference type="EMBL" id="JBAHYK010001195">
    <property type="protein sequence ID" value="KAL0569091.1"/>
    <property type="molecule type" value="Genomic_DNA"/>
</dbReference>
<feature type="region of interest" description="Disordered" evidence="1">
    <location>
        <begin position="243"/>
        <end position="321"/>
    </location>
</feature>
<comment type="caution">
    <text evidence="2">The sequence shown here is derived from an EMBL/GenBank/DDBJ whole genome shotgun (WGS) entry which is preliminary data.</text>
</comment>
<evidence type="ECO:0000313" key="2">
    <source>
        <dbReference type="EMBL" id="KAL0569091.1"/>
    </source>
</evidence>
<dbReference type="Proteomes" id="UP001465976">
    <property type="component" value="Unassembled WGS sequence"/>
</dbReference>
<organism evidence="2 3">
    <name type="scientific">Marasmius crinis-equi</name>
    <dbReference type="NCBI Taxonomy" id="585013"/>
    <lineage>
        <taxon>Eukaryota</taxon>
        <taxon>Fungi</taxon>
        <taxon>Dikarya</taxon>
        <taxon>Basidiomycota</taxon>
        <taxon>Agaricomycotina</taxon>
        <taxon>Agaricomycetes</taxon>
        <taxon>Agaricomycetidae</taxon>
        <taxon>Agaricales</taxon>
        <taxon>Marasmiineae</taxon>
        <taxon>Marasmiaceae</taxon>
        <taxon>Marasmius</taxon>
    </lineage>
</organism>
<feature type="compositionally biased region" description="Polar residues" evidence="1">
    <location>
        <begin position="256"/>
        <end position="272"/>
    </location>
</feature>